<keyword evidence="1" id="KW-0808">Transferase</keyword>
<dbReference type="InterPro" id="IPR041373">
    <property type="entry name" value="RT_RNaseH"/>
</dbReference>
<reference evidence="8 9" key="1">
    <citation type="journal article" date="2024" name="BMC Genomics">
        <title>De novo assembly and annotation of Popillia japonica's genome with initial clues to its potential as an invasive pest.</title>
        <authorList>
            <person name="Cucini C."/>
            <person name="Boschi S."/>
            <person name="Funari R."/>
            <person name="Cardaioli E."/>
            <person name="Iannotti N."/>
            <person name="Marturano G."/>
            <person name="Paoli F."/>
            <person name="Bruttini M."/>
            <person name="Carapelli A."/>
            <person name="Frati F."/>
            <person name="Nardi F."/>
        </authorList>
    </citation>
    <scope>NUCLEOTIDE SEQUENCE [LARGE SCALE GENOMIC DNA]</scope>
    <source>
        <strain evidence="8">DMR45628</strain>
    </source>
</reference>
<dbReference type="Proteomes" id="UP001458880">
    <property type="component" value="Unassembled WGS sequence"/>
</dbReference>
<organism evidence="8 9">
    <name type="scientific">Popillia japonica</name>
    <name type="common">Japanese beetle</name>
    <dbReference type="NCBI Taxonomy" id="7064"/>
    <lineage>
        <taxon>Eukaryota</taxon>
        <taxon>Metazoa</taxon>
        <taxon>Ecdysozoa</taxon>
        <taxon>Arthropoda</taxon>
        <taxon>Hexapoda</taxon>
        <taxon>Insecta</taxon>
        <taxon>Pterygota</taxon>
        <taxon>Neoptera</taxon>
        <taxon>Endopterygota</taxon>
        <taxon>Coleoptera</taxon>
        <taxon>Polyphaga</taxon>
        <taxon>Scarabaeiformia</taxon>
        <taxon>Scarabaeidae</taxon>
        <taxon>Rutelinae</taxon>
        <taxon>Popillia</taxon>
    </lineage>
</organism>
<keyword evidence="4" id="KW-0255">Endonuclease</keyword>
<dbReference type="GO" id="GO:0004519">
    <property type="term" value="F:endonuclease activity"/>
    <property type="evidence" value="ECO:0007669"/>
    <property type="project" value="UniProtKB-KW"/>
</dbReference>
<dbReference type="AlphaFoldDB" id="A0AAW1K3G2"/>
<feature type="domain" description="Reverse transcriptase RNase H-like" evidence="7">
    <location>
        <begin position="1"/>
        <end position="54"/>
    </location>
</feature>
<evidence type="ECO:0000313" key="8">
    <source>
        <dbReference type="EMBL" id="KAK9712128.1"/>
    </source>
</evidence>
<dbReference type="InterPro" id="IPR043502">
    <property type="entry name" value="DNA/RNA_pol_sf"/>
</dbReference>
<keyword evidence="2" id="KW-0548">Nucleotidyltransferase</keyword>
<dbReference type="CDD" id="cd09274">
    <property type="entry name" value="RNase_HI_RT_Ty3"/>
    <property type="match status" value="1"/>
</dbReference>
<keyword evidence="3" id="KW-0540">Nuclease</keyword>
<keyword evidence="6 8" id="KW-0695">RNA-directed DNA polymerase</keyword>
<comment type="caution">
    <text evidence="8">The sequence shown here is derived from an EMBL/GenBank/DDBJ whole genome shotgun (WGS) entry which is preliminary data.</text>
</comment>
<dbReference type="PANTHER" id="PTHR34072:SF52">
    <property type="entry name" value="RIBONUCLEASE H"/>
    <property type="match status" value="1"/>
</dbReference>
<keyword evidence="9" id="KW-1185">Reference proteome</keyword>
<evidence type="ECO:0000313" key="9">
    <source>
        <dbReference type="Proteomes" id="UP001458880"/>
    </source>
</evidence>
<dbReference type="GO" id="GO:0016787">
    <property type="term" value="F:hydrolase activity"/>
    <property type="evidence" value="ECO:0007669"/>
    <property type="project" value="UniProtKB-KW"/>
</dbReference>
<protein>
    <submittedName>
        <fullName evidence="8">RNase H-like domain found in reverse transcriptase</fullName>
    </submittedName>
</protein>
<dbReference type="PANTHER" id="PTHR34072">
    <property type="entry name" value="ENZYMATIC POLYPROTEIN-RELATED"/>
    <property type="match status" value="1"/>
</dbReference>
<evidence type="ECO:0000256" key="4">
    <source>
        <dbReference type="ARBA" id="ARBA00022759"/>
    </source>
</evidence>
<dbReference type="GO" id="GO:0003964">
    <property type="term" value="F:RNA-directed DNA polymerase activity"/>
    <property type="evidence" value="ECO:0007669"/>
    <property type="project" value="UniProtKB-KW"/>
</dbReference>
<dbReference type="Pfam" id="PF17917">
    <property type="entry name" value="RT_RNaseH"/>
    <property type="match status" value="2"/>
</dbReference>
<name>A0AAW1K3G2_POPJA</name>
<dbReference type="EMBL" id="JASPKY010000268">
    <property type="protein sequence ID" value="KAK9712128.1"/>
    <property type="molecule type" value="Genomic_DNA"/>
</dbReference>
<evidence type="ECO:0000259" key="7">
    <source>
        <dbReference type="Pfam" id="PF17917"/>
    </source>
</evidence>
<dbReference type="SUPFAM" id="SSF56672">
    <property type="entry name" value="DNA/RNA polymerases"/>
    <property type="match status" value="2"/>
</dbReference>
<feature type="domain" description="Reverse transcriptase RNase H-like" evidence="7">
    <location>
        <begin position="55"/>
        <end position="116"/>
    </location>
</feature>
<evidence type="ECO:0000256" key="3">
    <source>
        <dbReference type="ARBA" id="ARBA00022722"/>
    </source>
</evidence>
<evidence type="ECO:0000256" key="2">
    <source>
        <dbReference type="ARBA" id="ARBA00022695"/>
    </source>
</evidence>
<sequence length="162" mass="18969">MLMQTDQNNLLDPVYSISRRTSDIEKNYHSGKLELLAIVWAIERLRKFLLAIEFTENYHSGKLELLAIVWAIERLRKFLLAIEFTVITDCQALIYLNTNKTRSAQIVRWYNRLCEYTFSIKHRSGLKMQHVDALSRAPILDSECAEEEGNLEQTVYSILTRE</sequence>
<gene>
    <name evidence="8" type="ORF">QE152_g25058</name>
</gene>
<accession>A0AAW1K3G2</accession>
<evidence type="ECO:0000256" key="6">
    <source>
        <dbReference type="ARBA" id="ARBA00022918"/>
    </source>
</evidence>
<proteinExistence type="predicted"/>
<evidence type="ECO:0000256" key="1">
    <source>
        <dbReference type="ARBA" id="ARBA00022679"/>
    </source>
</evidence>
<evidence type="ECO:0000256" key="5">
    <source>
        <dbReference type="ARBA" id="ARBA00022801"/>
    </source>
</evidence>
<keyword evidence="5" id="KW-0378">Hydrolase</keyword>